<dbReference type="Pfam" id="PF16147">
    <property type="entry name" value="DUF4855"/>
    <property type="match status" value="1"/>
</dbReference>
<reference evidence="3 4" key="1">
    <citation type="submission" date="2021-12" db="EMBL/GenBank/DDBJ databases">
        <title>Discovery of the Pendulisporaceae a myxobacterial family with distinct sporulation behavior and unique specialized metabolism.</title>
        <authorList>
            <person name="Garcia R."/>
            <person name="Popoff A."/>
            <person name="Bader C.D."/>
            <person name="Loehr J."/>
            <person name="Walesch S."/>
            <person name="Walt C."/>
            <person name="Boldt J."/>
            <person name="Bunk B."/>
            <person name="Haeckl F.J.F.P.J."/>
            <person name="Gunesch A.P."/>
            <person name="Birkelbach J."/>
            <person name="Nuebel U."/>
            <person name="Pietschmann T."/>
            <person name="Bach T."/>
            <person name="Mueller R."/>
        </authorList>
    </citation>
    <scope>NUCLEOTIDE SEQUENCE [LARGE SCALE GENOMIC DNA]</scope>
    <source>
        <strain evidence="3 4">MSr11954</strain>
    </source>
</reference>
<dbReference type="InterPro" id="IPR008979">
    <property type="entry name" value="Galactose-bd-like_sf"/>
</dbReference>
<gene>
    <name evidence="3" type="ORF">LZC94_05635</name>
</gene>
<proteinExistence type="predicted"/>
<keyword evidence="4" id="KW-1185">Reference proteome</keyword>
<dbReference type="SUPFAM" id="SSF49785">
    <property type="entry name" value="Galactose-binding domain-like"/>
    <property type="match status" value="1"/>
</dbReference>
<feature type="chain" id="PRO_5046135228" evidence="2">
    <location>
        <begin position="27"/>
        <end position="861"/>
    </location>
</feature>
<dbReference type="EMBL" id="CP089984">
    <property type="protein sequence ID" value="WXB16756.1"/>
    <property type="molecule type" value="Genomic_DNA"/>
</dbReference>
<feature type="signal peptide" evidence="2">
    <location>
        <begin position="1"/>
        <end position="26"/>
    </location>
</feature>
<protein>
    <submittedName>
        <fullName evidence="3">DUF4855 domain-containing protein</fullName>
    </submittedName>
</protein>
<dbReference type="RefSeq" id="WP_394826386.1">
    <property type="nucleotide sequence ID" value="NZ_CP089984.1"/>
</dbReference>
<dbReference type="Proteomes" id="UP001370348">
    <property type="component" value="Chromosome"/>
</dbReference>
<evidence type="ECO:0000256" key="1">
    <source>
        <dbReference type="SAM" id="MobiDB-lite"/>
    </source>
</evidence>
<keyword evidence="2" id="KW-0732">Signal</keyword>
<dbReference type="InterPro" id="IPR032329">
    <property type="entry name" value="DUF4855"/>
</dbReference>
<evidence type="ECO:0000313" key="3">
    <source>
        <dbReference type="EMBL" id="WXB16756.1"/>
    </source>
</evidence>
<dbReference type="Gene3D" id="2.60.120.260">
    <property type="entry name" value="Galactose-binding domain-like"/>
    <property type="match status" value="1"/>
</dbReference>
<dbReference type="PROSITE" id="PS51257">
    <property type="entry name" value="PROKAR_LIPOPROTEIN"/>
    <property type="match status" value="1"/>
</dbReference>
<name>A0ABZ2M410_9BACT</name>
<evidence type="ECO:0000313" key="4">
    <source>
        <dbReference type="Proteomes" id="UP001370348"/>
    </source>
</evidence>
<organism evidence="3 4">
    <name type="scientific">Pendulispora albinea</name>
    <dbReference type="NCBI Taxonomy" id="2741071"/>
    <lineage>
        <taxon>Bacteria</taxon>
        <taxon>Pseudomonadati</taxon>
        <taxon>Myxococcota</taxon>
        <taxon>Myxococcia</taxon>
        <taxon>Myxococcales</taxon>
        <taxon>Sorangiineae</taxon>
        <taxon>Pendulisporaceae</taxon>
        <taxon>Pendulispora</taxon>
    </lineage>
</organism>
<feature type="region of interest" description="Disordered" evidence="1">
    <location>
        <begin position="537"/>
        <end position="559"/>
    </location>
</feature>
<sequence length="861" mass="91824">MFEKSYALARSALFVVGFLCAGLSCACTQSESTTDPAAAPGADGGPHPWAADAGADLGYPSPEAAGFHHLALVYKRAQDRRSSDFVPYVAWQKDGRPRAGQWLFDAFVFLAFKAPSGVALDYGASTQADWEALLDAWLGPRDSGARGEIGALDDAISATAAATSDEGRIMGAPPGPRRIALAMPWMNPEVTDFGDVDGDGTRENLARSEDRARVAKWYAAQVRERFRARHYAHVESWGLYFMREDIVHEDAVSLPSVTRAVHGEGLRMLFIPYYAAPGWDAWRGLGFDVAILQPSYAFRSWIDGGRVTRSRLAAAADFARTKGLGVEVEVRGTTSIPAERTMLRQYLADGARARRGYQQGATVYFLGDDIVEKSTTDPDAHAAYEDLAAYVRGATLADPDPASTFAWTASQDGRTTSAQARLARPLDVRALHIDLDEPPASGTWLGTAHVRVRRAGSSSWEPAGWALRTAPDRVSGTTRWQSLTIPLASAGLAPIAELALDLVTAKSSPAARAPMNAHIALDSDFPPQSDAPLARGAEYVTRPGPPASMLPDSAPGTRPKLTDGLVSEGGWNSGRNIGWRGDPGELAVVFDLGQVRAFTRAKIWTHGGSDAAVNWPLNPALLLAIDAARVAPNGIGALPPDFAALAGSEPVVTGKHGPHCTPADAFAFCTNLDGYIDVAPPGPIRTRYVTVFTEAKGWVMLNEVQIEADGMSMANVPYTIRTFPSPEVAPDYMDNGRKLTDGTVATSFIPALLSGWSAATNVQVDVNLTGATPLQEVTVWSQSLGSYGIDPPATVRIEVAGDGGTFSLLGEAKAASAVVLEGARGYRVRSTPPVPARRVRISVPAHSGADRWTMLSEIDVR</sequence>
<accession>A0ABZ2M410</accession>
<evidence type="ECO:0000256" key="2">
    <source>
        <dbReference type="SAM" id="SignalP"/>
    </source>
</evidence>